<evidence type="ECO:0000256" key="8">
    <source>
        <dbReference type="HAMAP-Rule" id="MF_00105"/>
    </source>
</evidence>
<feature type="domain" description="Transcription elongation factor GreA/GreB C-terminal" evidence="10">
    <location>
        <begin position="87"/>
        <end position="161"/>
    </location>
</feature>
<dbReference type="InterPro" id="IPR036953">
    <property type="entry name" value="GreA/GreB_C_sf"/>
</dbReference>
<keyword evidence="4 8" id="KW-0238">DNA-binding</keyword>
<evidence type="ECO:0000256" key="2">
    <source>
        <dbReference type="ARBA" id="ARBA00013729"/>
    </source>
</evidence>
<evidence type="ECO:0000313" key="13">
    <source>
        <dbReference type="Proteomes" id="UP000830116"/>
    </source>
</evidence>
<sequence>MANPTTDKLPMTIRGKAMLESELKKLLLEERPSVIHAIEEARAQGDISENAEYEAAKERQAMIEGRIAEIQGKLAGAEVIDTAQIKADRIVFGAHVEIVDTESEEEASYQIVGVDESDVKNGMISILSPLARALIGKKVGDTVTVQSPKGDKEFEVLAFKYK</sequence>
<dbReference type="GO" id="GO:0003746">
    <property type="term" value="F:translation elongation factor activity"/>
    <property type="evidence" value="ECO:0007669"/>
    <property type="project" value="UniProtKB-KW"/>
</dbReference>
<evidence type="ECO:0000256" key="6">
    <source>
        <dbReference type="ARBA" id="ARBA00024916"/>
    </source>
</evidence>
<feature type="domain" description="Transcription elongation factor GreA/GreB N-terminal" evidence="11">
    <location>
        <begin position="10"/>
        <end position="79"/>
    </location>
</feature>
<evidence type="ECO:0000256" key="1">
    <source>
        <dbReference type="ARBA" id="ARBA00008213"/>
    </source>
</evidence>
<dbReference type="InterPro" id="IPR022691">
    <property type="entry name" value="Tscrpt_elong_fac_GreA/B_N"/>
</dbReference>
<dbReference type="Gene3D" id="1.10.287.180">
    <property type="entry name" value="Transcription elongation factor, GreA/GreB, N-terminal domain"/>
    <property type="match status" value="1"/>
</dbReference>
<name>A0ABY4CDM1_9BACT</name>
<evidence type="ECO:0000256" key="5">
    <source>
        <dbReference type="ARBA" id="ARBA00023163"/>
    </source>
</evidence>
<gene>
    <name evidence="8 12" type="primary">greA</name>
    <name evidence="12" type="ORF">MNR06_02520</name>
</gene>
<dbReference type="HAMAP" id="MF_00105">
    <property type="entry name" value="GreA_GreB"/>
    <property type="match status" value="1"/>
</dbReference>
<dbReference type="Pfam" id="PF03449">
    <property type="entry name" value="GreA_GreB_N"/>
    <property type="match status" value="1"/>
</dbReference>
<reference evidence="12" key="1">
    <citation type="submission" date="2022-03" db="EMBL/GenBank/DDBJ databases">
        <title>Genome Identification and Characterization of new species Bdellovibrio reynosense LBG001 sp. nov. from a Mexico soil sample.</title>
        <authorList>
            <person name="Camilli A."/>
            <person name="Ajao Y."/>
            <person name="Guo X."/>
        </authorList>
    </citation>
    <scope>NUCLEOTIDE SEQUENCE</scope>
    <source>
        <strain evidence="12">LBG001</strain>
    </source>
</reference>
<dbReference type="Pfam" id="PF01272">
    <property type="entry name" value="GreA_GreB"/>
    <property type="match status" value="1"/>
</dbReference>
<dbReference type="NCBIfam" id="TIGR01462">
    <property type="entry name" value="greA"/>
    <property type="match status" value="1"/>
</dbReference>
<evidence type="ECO:0000259" key="11">
    <source>
        <dbReference type="Pfam" id="PF03449"/>
    </source>
</evidence>
<keyword evidence="3 8" id="KW-0805">Transcription regulation</keyword>
<dbReference type="PANTHER" id="PTHR30437">
    <property type="entry name" value="TRANSCRIPTION ELONGATION FACTOR GREA"/>
    <property type="match status" value="1"/>
</dbReference>
<accession>A0ABY4CDM1</accession>
<evidence type="ECO:0000256" key="3">
    <source>
        <dbReference type="ARBA" id="ARBA00023015"/>
    </source>
</evidence>
<dbReference type="PROSITE" id="PS00829">
    <property type="entry name" value="GREAB_1"/>
    <property type="match status" value="1"/>
</dbReference>
<dbReference type="RefSeq" id="WP_243538442.1">
    <property type="nucleotide sequence ID" value="NZ_CP093442.1"/>
</dbReference>
<dbReference type="PANTHER" id="PTHR30437:SF4">
    <property type="entry name" value="TRANSCRIPTION ELONGATION FACTOR GREA"/>
    <property type="match status" value="1"/>
</dbReference>
<dbReference type="NCBIfam" id="NF001263">
    <property type="entry name" value="PRK00226.1-4"/>
    <property type="match status" value="1"/>
</dbReference>
<dbReference type="NCBIfam" id="NF001264">
    <property type="entry name" value="PRK00226.1-5"/>
    <property type="match status" value="1"/>
</dbReference>
<dbReference type="Proteomes" id="UP000830116">
    <property type="component" value="Chromosome"/>
</dbReference>
<dbReference type="PROSITE" id="PS00830">
    <property type="entry name" value="GREAB_2"/>
    <property type="match status" value="1"/>
</dbReference>
<dbReference type="InterPro" id="IPR006359">
    <property type="entry name" value="Tscrpt_elong_fac_GreA"/>
</dbReference>
<keyword evidence="5 8" id="KW-0804">Transcription</keyword>
<evidence type="ECO:0000256" key="4">
    <source>
        <dbReference type="ARBA" id="ARBA00023125"/>
    </source>
</evidence>
<keyword evidence="13" id="KW-1185">Reference proteome</keyword>
<dbReference type="InterPro" id="IPR018151">
    <property type="entry name" value="TF_GreA/GreB_CS"/>
</dbReference>
<dbReference type="InterPro" id="IPR028624">
    <property type="entry name" value="Tscrpt_elong_fac_GreA/B"/>
</dbReference>
<evidence type="ECO:0000256" key="7">
    <source>
        <dbReference type="ARBA" id="ARBA00030776"/>
    </source>
</evidence>
<proteinExistence type="inferred from homology"/>
<dbReference type="InterPro" id="IPR036805">
    <property type="entry name" value="Tscrpt_elong_fac_GreA/B_N_sf"/>
</dbReference>
<comment type="similarity">
    <text evidence="1 8 9">Belongs to the GreA/GreB family.</text>
</comment>
<dbReference type="InterPro" id="IPR001437">
    <property type="entry name" value="Tscrpt_elong_fac_GreA/B_C"/>
</dbReference>
<evidence type="ECO:0000313" key="12">
    <source>
        <dbReference type="EMBL" id="UOF01826.1"/>
    </source>
</evidence>
<keyword evidence="12" id="KW-0648">Protein biosynthesis</keyword>
<keyword evidence="12" id="KW-0251">Elongation factor</keyword>
<comment type="function">
    <text evidence="6 8 9">Necessary for efficient RNA polymerase transcription elongation past template-encoded arresting sites. The arresting sites in DNA have the property of trapping a certain fraction of elongating RNA polymerases that pass through, resulting in locked ternary complexes. Cleavage of the nascent transcript by cleavage factors such as GreA or GreB allows the resumption of elongation from the new 3'terminus. GreA releases sequences of 2 to 3 nucleotides.</text>
</comment>
<dbReference type="SUPFAM" id="SSF46557">
    <property type="entry name" value="GreA transcript cleavage protein, N-terminal domain"/>
    <property type="match status" value="1"/>
</dbReference>
<dbReference type="SUPFAM" id="SSF54534">
    <property type="entry name" value="FKBP-like"/>
    <property type="match status" value="1"/>
</dbReference>
<evidence type="ECO:0000259" key="10">
    <source>
        <dbReference type="Pfam" id="PF01272"/>
    </source>
</evidence>
<evidence type="ECO:0000256" key="9">
    <source>
        <dbReference type="RuleBase" id="RU000556"/>
    </source>
</evidence>
<dbReference type="NCBIfam" id="NF001261">
    <property type="entry name" value="PRK00226.1-2"/>
    <property type="match status" value="1"/>
</dbReference>
<organism evidence="12 13">
    <name type="scientific">Bdellovibrio reynosensis</name>
    <dbReference type="NCBI Taxonomy" id="2835041"/>
    <lineage>
        <taxon>Bacteria</taxon>
        <taxon>Pseudomonadati</taxon>
        <taxon>Bdellovibrionota</taxon>
        <taxon>Bdellovibrionia</taxon>
        <taxon>Bdellovibrionales</taxon>
        <taxon>Pseudobdellovibrionaceae</taxon>
        <taxon>Bdellovibrio</taxon>
    </lineage>
</organism>
<dbReference type="Gene3D" id="3.10.50.30">
    <property type="entry name" value="Transcription elongation factor, GreA/GreB, C-terminal domain"/>
    <property type="match status" value="1"/>
</dbReference>
<dbReference type="PIRSF" id="PIRSF006092">
    <property type="entry name" value="GreA_GreB"/>
    <property type="match status" value="1"/>
</dbReference>
<dbReference type="InterPro" id="IPR023459">
    <property type="entry name" value="Tscrpt_elong_fac_GreA/B_fam"/>
</dbReference>
<protein>
    <recommendedName>
        <fullName evidence="2 8">Transcription elongation factor GreA</fullName>
    </recommendedName>
    <alternativeName>
        <fullName evidence="7 8">Transcript cleavage factor GreA</fullName>
    </alternativeName>
</protein>
<dbReference type="EMBL" id="CP093442">
    <property type="protein sequence ID" value="UOF01826.1"/>
    <property type="molecule type" value="Genomic_DNA"/>
</dbReference>